<feature type="domain" description="Glycosyl transferase family 1" evidence="1">
    <location>
        <begin position="167"/>
        <end position="287"/>
    </location>
</feature>
<accession>A0A1F8F453</accession>
<evidence type="ECO:0000313" key="2">
    <source>
        <dbReference type="EMBL" id="OGN07913.1"/>
    </source>
</evidence>
<dbReference type="SUPFAM" id="SSF53756">
    <property type="entry name" value="UDP-Glycosyltransferase/glycogen phosphorylase"/>
    <property type="match status" value="1"/>
</dbReference>
<dbReference type="Proteomes" id="UP000178908">
    <property type="component" value="Unassembled WGS sequence"/>
</dbReference>
<dbReference type="GO" id="GO:0016758">
    <property type="term" value="F:hexosyltransferase activity"/>
    <property type="evidence" value="ECO:0007669"/>
    <property type="project" value="TreeGrafter"/>
</dbReference>
<evidence type="ECO:0000259" key="1">
    <source>
        <dbReference type="Pfam" id="PF00534"/>
    </source>
</evidence>
<dbReference type="PANTHER" id="PTHR45947">
    <property type="entry name" value="SULFOQUINOVOSYL TRANSFERASE SQD2"/>
    <property type="match status" value="1"/>
</dbReference>
<organism evidence="2 3">
    <name type="scientific">Candidatus Yanofskybacteria bacterium RIFCSPHIGHO2_02_FULL_39_10</name>
    <dbReference type="NCBI Taxonomy" id="1802674"/>
    <lineage>
        <taxon>Bacteria</taxon>
        <taxon>Candidatus Yanofskyibacteriota</taxon>
    </lineage>
</organism>
<dbReference type="AlphaFoldDB" id="A0A1F8F453"/>
<evidence type="ECO:0000313" key="3">
    <source>
        <dbReference type="Proteomes" id="UP000178908"/>
    </source>
</evidence>
<proteinExistence type="predicted"/>
<dbReference type="Pfam" id="PF00534">
    <property type="entry name" value="Glycos_transf_1"/>
    <property type="match status" value="1"/>
</dbReference>
<comment type="caution">
    <text evidence="2">The sequence shown here is derived from an EMBL/GenBank/DDBJ whole genome shotgun (WGS) entry which is preliminary data.</text>
</comment>
<dbReference type="InterPro" id="IPR050194">
    <property type="entry name" value="Glycosyltransferase_grp1"/>
</dbReference>
<dbReference type="CDD" id="cd03801">
    <property type="entry name" value="GT4_PimA-like"/>
    <property type="match status" value="1"/>
</dbReference>
<sequence>MNLLIITQKVDENDQLLGFFIEWLKRFSYKFEKITVLCLEKGQFDLPENVKVFSMGKDSGASKIKQLSTFYFLLFILRKDYDAVFVHMNPIWVVLGGTFWRLMNKKIFFWYTSGGITTKLKLAEKFAHTIFTASSESFRLPSKKIIVTGHGIDTEVFGPVTDIQPPATDNKIKILSVGRIAPVKNYEILIDAAKILRDRSFNFSVTMIGEAPLDRDKQYLLNIKDKIKNLKLENYFVFTGKINHKDLPSFYQSHNIFVHLSKTGSLDKALLEAMACGMQVLSSNYSAKAFLAPQFLFDEDRADDLAFKLQLISEKHYQMKPEPSLRDYVVKNHNLDKLIDKISGIIAGFN</sequence>
<dbReference type="Gene3D" id="3.40.50.2000">
    <property type="entry name" value="Glycogen Phosphorylase B"/>
    <property type="match status" value="1"/>
</dbReference>
<dbReference type="PANTHER" id="PTHR45947:SF3">
    <property type="entry name" value="SULFOQUINOVOSYL TRANSFERASE SQD2"/>
    <property type="match status" value="1"/>
</dbReference>
<gene>
    <name evidence="2" type="ORF">A3C61_03305</name>
</gene>
<dbReference type="EMBL" id="MGJO01000061">
    <property type="protein sequence ID" value="OGN07913.1"/>
    <property type="molecule type" value="Genomic_DNA"/>
</dbReference>
<name>A0A1F8F453_9BACT</name>
<reference evidence="2 3" key="1">
    <citation type="journal article" date="2016" name="Nat. Commun.">
        <title>Thousands of microbial genomes shed light on interconnected biogeochemical processes in an aquifer system.</title>
        <authorList>
            <person name="Anantharaman K."/>
            <person name="Brown C.T."/>
            <person name="Hug L.A."/>
            <person name="Sharon I."/>
            <person name="Castelle C.J."/>
            <person name="Probst A.J."/>
            <person name="Thomas B.C."/>
            <person name="Singh A."/>
            <person name="Wilkins M.J."/>
            <person name="Karaoz U."/>
            <person name="Brodie E.L."/>
            <person name="Williams K.H."/>
            <person name="Hubbard S.S."/>
            <person name="Banfield J.F."/>
        </authorList>
    </citation>
    <scope>NUCLEOTIDE SEQUENCE [LARGE SCALE GENOMIC DNA]</scope>
</reference>
<protein>
    <recommendedName>
        <fullName evidence="1">Glycosyl transferase family 1 domain-containing protein</fullName>
    </recommendedName>
</protein>
<dbReference type="InterPro" id="IPR001296">
    <property type="entry name" value="Glyco_trans_1"/>
</dbReference>